<accession>A0A182WPG6</accession>
<dbReference type="EnsemblMetazoa" id="AMIN014567-RA">
    <property type="protein sequence ID" value="AMIN014567-PA"/>
    <property type="gene ID" value="AMIN014567"/>
</dbReference>
<proteinExistence type="predicted"/>
<sequence length="103" mass="10596">MMTFSIRMEHGKDSSCCSTNRHLLCSSRSSGARFAAPIDIWTGRAAAVTLLDTAPTDIHCVSDRGTEAAGTPAGAAPFDACCRTKMPGGCVVTGTEKSAGATN</sequence>
<evidence type="ECO:0000313" key="2">
    <source>
        <dbReference type="Proteomes" id="UP000075920"/>
    </source>
</evidence>
<reference evidence="1" key="2">
    <citation type="submission" date="2020-05" db="UniProtKB">
        <authorList>
            <consortium name="EnsemblMetazoa"/>
        </authorList>
    </citation>
    <scope>IDENTIFICATION</scope>
    <source>
        <strain evidence="1">MINIMUS1</strain>
    </source>
</reference>
<dbReference type="VEuPathDB" id="VectorBase:AMIN014567"/>
<reference evidence="2" key="1">
    <citation type="submission" date="2013-03" db="EMBL/GenBank/DDBJ databases">
        <title>The Genome Sequence of Anopheles minimus MINIMUS1.</title>
        <authorList>
            <consortium name="The Broad Institute Genomics Platform"/>
            <person name="Neafsey D.E."/>
            <person name="Walton C."/>
            <person name="Walker B."/>
            <person name="Young S.K."/>
            <person name="Zeng Q."/>
            <person name="Gargeya S."/>
            <person name="Fitzgerald M."/>
            <person name="Haas B."/>
            <person name="Abouelleil A."/>
            <person name="Allen A.W."/>
            <person name="Alvarado L."/>
            <person name="Arachchi H.M."/>
            <person name="Berlin A.M."/>
            <person name="Chapman S.B."/>
            <person name="Gainer-Dewar J."/>
            <person name="Goldberg J."/>
            <person name="Griggs A."/>
            <person name="Gujja S."/>
            <person name="Hansen M."/>
            <person name="Howarth C."/>
            <person name="Imamovic A."/>
            <person name="Ireland A."/>
            <person name="Larimer J."/>
            <person name="McCowan C."/>
            <person name="Murphy C."/>
            <person name="Pearson M."/>
            <person name="Poon T.W."/>
            <person name="Priest M."/>
            <person name="Roberts A."/>
            <person name="Saif S."/>
            <person name="Shea T."/>
            <person name="Sisk P."/>
            <person name="Sykes S."/>
            <person name="Wortman J."/>
            <person name="Nusbaum C."/>
            <person name="Birren B."/>
        </authorList>
    </citation>
    <scope>NUCLEOTIDE SEQUENCE [LARGE SCALE GENOMIC DNA]</scope>
    <source>
        <strain evidence="2">MINIMUS1</strain>
    </source>
</reference>
<dbReference type="Proteomes" id="UP000075920">
    <property type="component" value="Unassembled WGS sequence"/>
</dbReference>
<keyword evidence="2" id="KW-1185">Reference proteome</keyword>
<dbReference type="AlphaFoldDB" id="A0A182WPG6"/>
<protein>
    <submittedName>
        <fullName evidence="1">Uncharacterized protein</fullName>
    </submittedName>
</protein>
<name>A0A182WPG6_9DIPT</name>
<evidence type="ECO:0000313" key="1">
    <source>
        <dbReference type="EnsemblMetazoa" id="AMIN014567-PA"/>
    </source>
</evidence>
<organism evidence="1 2">
    <name type="scientific">Anopheles minimus</name>
    <dbReference type="NCBI Taxonomy" id="112268"/>
    <lineage>
        <taxon>Eukaryota</taxon>
        <taxon>Metazoa</taxon>
        <taxon>Ecdysozoa</taxon>
        <taxon>Arthropoda</taxon>
        <taxon>Hexapoda</taxon>
        <taxon>Insecta</taxon>
        <taxon>Pterygota</taxon>
        <taxon>Neoptera</taxon>
        <taxon>Endopterygota</taxon>
        <taxon>Diptera</taxon>
        <taxon>Nematocera</taxon>
        <taxon>Culicoidea</taxon>
        <taxon>Culicidae</taxon>
        <taxon>Anophelinae</taxon>
        <taxon>Anopheles</taxon>
    </lineage>
</organism>